<protein>
    <submittedName>
        <fullName evidence="9">DUF421 domain-containing protein</fullName>
    </submittedName>
</protein>
<proteinExistence type="inferred from homology"/>
<keyword evidence="6 7" id="KW-0472">Membrane</keyword>
<feature type="transmembrane region" description="Helical" evidence="7">
    <location>
        <begin position="82"/>
        <end position="100"/>
    </location>
</feature>
<name>A0ABU7TR23_9HYPH</name>
<gene>
    <name evidence="9" type="ORF">MOTC310_16120</name>
</gene>
<comment type="similarity">
    <text evidence="2">Belongs to the UPF0702 family.</text>
</comment>
<evidence type="ECO:0000256" key="1">
    <source>
        <dbReference type="ARBA" id="ARBA00004651"/>
    </source>
</evidence>
<feature type="domain" description="YetF C-terminal" evidence="8">
    <location>
        <begin position="109"/>
        <end position="170"/>
    </location>
</feature>
<dbReference type="Proteomes" id="UP001355206">
    <property type="component" value="Unassembled WGS sequence"/>
</dbReference>
<evidence type="ECO:0000256" key="2">
    <source>
        <dbReference type="ARBA" id="ARBA00006448"/>
    </source>
</evidence>
<dbReference type="EMBL" id="MLCA01000008">
    <property type="protein sequence ID" value="MEE7491914.1"/>
    <property type="molecule type" value="Genomic_DNA"/>
</dbReference>
<evidence type="ECO:0000256" key="4">
    <source>
        <dbReference type="ARBA" id="ARBA00022692"/>
    </source>
</evidence>
<reference evidence="9 10" key="1">
    <citation type="journal article" date="2012" name="Genet. Mol. Biol.">
        <title>Analysis of 16S rRNA and mxaF genes revealing insights into Methylobacterium niche-specific plant association.</title>
        <authorList>
            <person name="Dourado M.N."/>
            <person name="Andreote F.D."/>
            <person name="Dini-Andreote F."/>
            <person name="Conti R."/>
            <person name="Araujo J.M."/>
            <person name="Araujo W.L."/>
        </authorList>
    </citation>
    <scope>NUCLEOTIDE SEQUENCE [LARGE SCALE GENOMIC DNA]</scope>
    <source>
        <strain evidence="9 10">TC3-10</strain>
    </source>
</reference>
<evidence type="ECO:0000256" key="3">
    <source>
        <dbReference type="ARBA" id="ARBA00022475"/>
    </source>
</evidence>
<keyword evidence="5 7" id="KW-1133">Transmembrane helix</keyword>
<keyword evidence="10" id="KW-1185">Reference proteome</keyword>
<dbReference type="PANTHER" id="PTHR34582">
    <property type="entry name" value="UPF0702 TRANSMEMBRANE PROTEIN YCAP"/>
    <property type="match status" value="1"/>
</dbReference>
<dbReference type="PANTHER" id="PTHR34582:SF6">
    <property type="entry name" value="UPF0702 TRANSMEMBRANE PROTEIN YCAP"/>
    <property type="match status" value="1"/>
</dbReference>
<evidence type="ECO:0000313" key="9">
    <source>
        <dbReference type="EMBL" id="MEE7491914.1"/>
    </source>
</evidence>
<sequence>MSRHPEVTVTFLDTLFGTLFGTGRDLTLWQECARAVLIFTYGLLLMRLSGRRTFGKWSALDIVVSIMLGSSLSRALTGSAPLFGTMAASAVLVLLHWLLAQGAARYPGLARLVEGAAIDLGQAGRLDEAARLRQSVSAADLDEALRQTGVDSVGETARITLEPSGKITVRRAS</sequence>
<dbReference type="Gene3D" id="3.30.240.20">
    <property type="entry name" value="bsu07140 like domains"/>
    <property type="match status" value="1"/>
</dbReference>
<comment type="caution">
    <text evidence="9">The sequence shown here is derived from an EMBL/GenBank/DDBJ whole genome shotgun (WGS) entry which is preliminary data.</text>
</comment>
<dbReference type="InterPro" id="IPR007353">
    <property type="entry name" value="DUF421"/>
</dbReference>
<evidence type="ECO:0000256" key="5">
    <source>
        <dbReference type="ARBA" id="ARBA00022989"/>
    </source>
</evidence>
<accession>A0ABU7TR23</accession>
<keyword evidence="4 7" id="KW-0812">Transmembrane</keyword>
<evidence type="ECO:0000256" key="6">
    <source>
        <dbReference type="ARBA" id="ARBA00023136"/>
    </source>
</evidence>
<keyword evidence="3" id="KW-1003">Cell membrane</keyword>
<comment type="subcellular location">
    <subcellularLocation>
        <location evidence="1">Cell membrane</location>
        <topology evidence="1">Multi-pass membrane protein</topology>
    </subcellularLocation>
</comment>
<organism evidence="9 10">
    <name type="scientific">Methylobacterium oryzae</name>
    <dbReference type="NCBI Taxonomy" id="334852"/>
    <lineage>
        <taxon>Bacteria</taxon>
        <taxon>Pseudomonadati</taxon>
        <taxon>Pseudomonadota</taxon>
        <taxon>Alphaproteobacteria</taxon>
        <taxon>Hyphomicrobiales</taxon>
        <taxon>Methylobacteriaceae</taxon>
        <taxon>Methylobacterium</taxon>
    </lineage>
</organism>
<dbReference type="Pfam" id="PF04239">
    <property type="entry name" value="DUF421"/>
    <property type="match status" value="1"/>
</dbReference>
<evidence type="ECO:0000259" key="8">
    <source>
        <dbReference type="Pfam" id="PF04239"/>
    </source>
</evidence>
<evidence type="ECO:0000313" key="10">
    <source>
        <dbReference type="Proteomes" id="UP001355206"/>
    </source>
</evidence>
<dbReference type="InterPro" id="IPR023090">
    <property type="entry name" value="UPF0702_alpha/beta_dom_sf"/>
</dbReference>
<dbReference type="RefSeq" id="WP_331291515.1">
    <property type="nucleotide sequence ID" value="NZ_MLBR01000004.1"/>
</dbReference>
<evidence type="ECO:0000256" key="7">
    <source>
        <dbReference type="SAM" id="Phobius"/>
    </source>
</evidence>